<organism evidence="2 3">
    <name type="scientific">Caenorhabditis auriculariae</name>
    <dbReference type="NCBI Taxonomy" id="2777116"/>
    <lineage>
        <taxon>Eukaryota</taxon>
        <taxon>Metazoa</taxon>
        <taxon>Ecdysozoa</taxon>
        <taxon>Nematoda</taxon>
        <taxon>Chromadorea</taxon>
        <taxon>Rhabditida</taxon>
        <taxon>Rhabditina</taxon>
        <taxon>Rhabditomorpha</taxon>
        <taxon>Rhabditoidea</taxon>
        <taxon>Rhabditidae</taxon>
        <taxon>Peloderinae</taxon>
        <taxon>Caenorhabditis</taxon>
    </lineage>
</organism>
<proteinExistence type="predicted"/>
<keyword evidence="3" id="KW-1185">Reference proteome</keyword>
<evidence type="ECO:0000313" key="3">
    <source>
        <dbReference type="Proteomes" id="UP000835052"/>
    </source>
</evidence>
<gene>
    <name evidence="2" type="ORF">CAUJ_LOCUS5713</name>
</gene>
<accession>A0A8S1H3S6</accession>
<comment type="caution">
    <text evidence="2">The sequence shown here is derived from an EMBL/GenBank/DDBJ whole genome shotgun (WGS) entry which is preliminary data.</text>
</comment>
<dbReference type="Proteomes" id="UP000835052">
    <property type="component" value="Unassembled WGS sequence"/>
</dbReference>
<evidence type="ECO:0000313" key="2">
    <source>
        <dbReference type="EMBL" id="CAD6189794.1"/>
    </source>
</evidence>
<reference evidence="2" key="1">
    <citation type="submission" date="2020-10" db="EMBL/GenBank/DDBJ databases">
        <authorList>
            <person name="Kikuchi T."/>
        </authorList>
    </citation>
    <scope>NUCLEOTIDE SEQUENCE</scope>
    <source>
        <strain evidence="2">NKZ352</strain>
    </source>
</reference>
<dbReference type="AlphaFoldDB" id="A0A8S1H3S6"/>
<dbReference type="EMBL" id="CAJGYM010000012">
    <property type="protein sequence ID" value="CAD6189794.1"/>
    <property type="molecule type" value="Genomic_DNA"/>
</dbReference>
<protein>
    <submittedName>
        <fullName evidence="2">Uncharacterized protein</fullName>
    </submittedName>
</protein>
<sequence length="110" mass="12141">MHPAKAAFHLEPWQKTSRSWAIWRKRQESTVLEGSRQEAVGIEGANGEGFRSNDVTGWMPDDVVLRKVQARVLSLRLHRLAVEPEPEASTPGSTGQACEAQGQGTFGRCL</sequence>
<evidence type="ECO:0000256" key="1">
    <source>
        <dbReference type="SAM" id="MobiDB-lite"/>
    </source>
</evidence>
<name>A0A8S1H3S6_9PELO</name>
<feature type="region of interest" description="Disordered" evidence="1">
    <location>
        <begin position="83"/>
        <end position="110"/>
    </location>
</feature>